<dbReference type="NCBIfam" id="NF000658">
    <property type="entry name" value="PRK00029.1"/>
    <property type="match status" value="1"/>
</dbReference>
<comment type="function">
    <text evidence="8">Nucleotidyltransferase involved in the post-translational modification of proteins. It can catalyze the addition of adenosine monophosphate (AMP) or uridine monophosphate (UMP) to a protein, resulting in modifications known as AMPylation and UMPylation.</text>
</comment>
<feature type="binding site" evidence="8">
    <location>
        <position position="179"/>
    </location>
    <ligand>
        <name>ATP</name>
        <dbReference type="ChEBI" id="CHEBI:30616"/>
    </ligand>
</feature>
<dbReference type="Proteomes" id="UP000019678">
    <property type="component" value="Unassembled WGS sequence"/>
</dbReference>
<dbReference type="EC" id="2.7.7.-" evidence="8"/>
<dbReference type="EC" id="2.7.7.108" evidence="8"/>
<accession>A0A017SVT7</accession>
<feature type="binding site" evidence="8">
    <location>
        <position position="319"/>
    </location>
    <ligand>
        <name>ATP</name>
        <dbReference type="ChEBI" id="CHEBI:30616"/>
    </ligand>
</feature>
<evidence type="ECO:0000256" key="3">
    <source>
        <dbReference type="ARBA" id="ARBA00022695"/>
    </source>
</evidence>
<comment type="catalytic activity">
    <reaction evidence="8">
        <text>L-histidyl-[protein] + UTP = N(tele)-(5'-uridylyl)-L-histidyl-[protein] + diphosphate</text>
        <dbReference type="Rhea" id="RHEA:83891"/>
        <dbReference type="Rhea" id="RHEA-COMP:9745"/>
        <dbReference type="Rhea" id="RHEA-COMP:20239"/>
        <dbReference type="ChEBI" id="CHEBI:29979"/>
        <dbReference type="ChEBI" id="CHEBI:33019"/>
        <dbReference type="ChEBI" id="CHEBI:46398"/>
        <dbReference type="ChEBI" id="CHEBI:233474"/>
    </reaction>
</comment>
<feature type="binding site" evidence="8">
    <location>
        <position position="178"/>
    </location>
    <ligand>
        <name>ATP</name>
        <dbReference type="ChEBI" id="CHEBI:30616"/>
    </ligand>
</feature>
<feature type="binding site" evidence="8">
    <location>
        <position position="138"/>
    </location>
    <ligand>
        <name>ATP</name>
        <dbReference type="ChEBI" id="CHEBI:30616"/>
    </ligand>
</feature>
<protein>
    <recommendedName>
        <fullName evidence="8">Protein nucleotidyltransferase YdiU</fullName>
        <ecNumber evidence="8">2.7.7.-</ecNumber>
    </recommendedName>
    <alternativeName>
        <fullName evidence="8">Protein adenylyltransferase YdiU</fullName>
        <ecNumber evidence="8">2.7.7.108</ecNumber>
    </alternativeName>
    <alternativeName>
        <fullName evidence="8">Protein uridylyltransferase YdiU</fullName>
        <ecNumber evidence="8">2.7.7.-</ecNumber>
    </alternativeName>
</protein>
<dbReference type="PANTHER" id="PTHR32057">
    <property type="entry name" value="PROTEIN ADENYLYLTRANSFERASE SELO, MITOCHONDRIAL"/>
    <property type="match status" value="1"/>
</dbReference>
<feature type="binding site" evidence="8">
    <location>
        <position position="319"/>
    </location>
    <ligand>
        <name>Mg(2+)</name>
        <dbReference type="ChEBI" id="CHEBI:18420"/>
    </ligand>
</feature>
<evidence type="ECO:0000256" key="4">
    <source>
        <dbReference type="ARBA" id="ARBA00022723"/>
    </source>
</evidence>
<evidence type="ECO:0000256" key="9">
    <source>
        <dbReference type="SAM" id="MobiDB-lite"/>
    </source>
</evidence>
<feature type="region of interest" description="Disordered" evidence="9">
    <location>
        <begin position="149"/>
        <end position="177"/>
    </location>
</feature>
<keyword evidence="5 8" id="KW-0547">Nucleotide-binding</keyword>
<feature type="binding site" evidence="8">
    <location>
        <position position="232"/>
    </location>
    <ligand>
        <name>ATP</name>
        <dbReference type="ChEBI" id="CHEBI:30616"/>
    </ligand>
</feature>
<keyword evidence="8" id="KW-0464">Manganese</keyword>
<feature type="binding site" evidence="8">
    <location>
        <position position="310"/>
    </location>
    <ligand>
        <name>Mg(2+)</name>
        <dbReference type="ChEBI" id="CHEBI:18420"/>
    </ligand>
</feature>
<dbReference type="AlphaFoldDB" id="A0A017SVT7"/>
<dbReference type="Pfam" id="PF02696">
    <property type="entry name" value="SelO"/>
    <property type="match status" value="1"/>
</dbReference>
<feature type="binding site" evidence="8">
    <location>
        <position position="135"/>
    </location>
    <ligand>
        <name>ATP</name>
        <dbReference type="ChEBI" id="CHEBI:30616"/>
    </ligand>
</feature>
<comment type="similarity">
    <text evidence="1 8">Belongs to the SELO family.</text>
</comment>
<feature type="active site" description="Proton acceptor" evidence="8">
    <location>
        <position position="309"/>
    </location>
</feature>
<dbReference type="STRING" id="1192034.CAP_8757"/>
<gene>
    <name evidence="8" type="primary">ydiU</name>
    <name evidence="8" type="synonym">selO</name>
    <name evidence="10" type="ORF">CAP_8757</name>
</gene>
<evidence type="ECO:0000256" key="1">
    <source>
        <dbReference type="ARBA" id="ARBA00009747"/>
    </source>
</evidence>
<comment type="catalytic activity">
    <reaction evidence="8">
        <text>L-seryl-[protein] + ATP = 3-O-(5'-adenylyl)-L-seryl-[protein] + diphosphate</text>
        <dbReference type="Rhea" id="RHEA:58120"/>
        <dbReference type="Rhea" id="RHEA-COMP:9863"/>
        <dbReference type="Rhea" id="RHEA-COMP:15073"/>
        <dbReference type="ChEBI" id="CHEBI:29999"/>
        <dbReference type="ChEBI" id="CHEBI:30616"/>
        <dbReference type="ChEBI" id="CHEBI:33019"/>
        <dbReference type="ChEBI" id="CHEBI:142516"/>
        <dbReference type="EC" id="2.7.7.108"/>
    </reaction>
</comment>
<keyword evidence="7 8" id="KW-0460">Magnesium</keyword>
<feature type="binding site" evidence="8">
    <location>
        <position position="166"/>
    </location>
    <ligand>
        <name>ATP</name>
        <dbReference type="ChEBI" id="CHEBI:30616"/>
    </ligand>
</feature>
<evidence type="ECO:0000256" key="8">
    <source>
        <dbReference type="HAMAP-Rule" id="MF_00692"/>
    </source>
</evidence>
<organism evidence="10 11">
    <name type="scientific">Chondromyces apiculatus DSM 436</name>
    <dbReference type="NCBI Taxonomy" id="1192034"/>
    <lineage>
        <taxon>Bacteria</taxon>
        <taxon>Pseudomonadati</taxon>
        <taxon>Myxococcota</taxon>
        <taxon>Polyangia</taxon>
        <taxon>Polyangiales</taxon>
        <taxon>Polyangiaceae</taxon>
        <taxon>Chondromyces</taxon>
    </lineage>
</organism>
<comment type="catalytic activity">
    <reaction evidence="8">
        <text>L-tyrosyl-[protein] + ATP = O-(5'-adenylyl)-L-tyrosyl-[protein] + diphosphate</text>
        <dbReference type="Rhea" id="RHEA:54288"/>
        <dbReference type="Rhea" id="RHEA-COMP:10136"/>
        <dbReference type="Rhea" id="RHEA-COMP:13846"/>
        <dbReference type="ChEBI" id="CHEBI:30616"/>
        <dbReference type="ChEBI" id="CHEBI:33019"/>
        <dbReference type="ChEBI" id="CHEBI:46858"/>
        <dbReference type="ChEBI" id="CHEBI:83624"/>
        <dbReference type="EC" id="2.7.7.108"/>
    </reaction>
</comment>
<dbReference type="EMBL" id="ASRX01000091">
    <property type="protein sequence ID" value="EYF01044.1"/>
    <property type="molecule type" value="Genomic_DNA"/>
</dbReference>
<feature type="binding site" evidence="8">
    <location>
        <position position="137"/>
    </location>
    <ligand>
        <name>ATP</name>
        <dbReference type="ChEBI" id="CHEBI:30616"/>
    </ligand>
</feature>
<sequence length="523" mass="58012">MVWIRGRCTRLLGRHRRALASITSLATCSGCDQVAAGFAPPRPMPMPMPPDYRPDPRIRALQEGFFDAVKAATFPEHLLRFRNQRWATRVGLGDLTDDAWVQHFTRFEPLPGNLEQPLALRYHGHQFGVYNPALGDGRGFLFAQLRDAGASPQDPERDRLLDLGTKGSGRTPWSRGGDGRLTLKGGVREVLATEMLEALGVYTSKTFSLVETGESLYRGDEPSPTRSSVLVRLSHSHIRFGSFQRHAHLGHVDRLGALLDFAVEHYLPGARERSGPLPLAFLHEVTLRAAALCASLMTAGFVHGVLNTDNMNITGECFDYGPYRFLPTLDPTFTAAYFDHEGLYAFGRQPRTFVWNLARLAEALTPLCPDTALAPALREFQPAFLEAMRQGFLRRLGVASNGADDDAALLDAADAFLQESQIGYDRFFFDWYGGLSSTARARQSPEARTYAGTHATQLQRALERHAPTHPERLEAPYFQGSAPCSLLIDEIESIWQGIAERDDWSAFHAKVDQIRAFGALMSG</sequence>
<keyword evidence="11" id="KW-1185">Reference proteome</keyword>
<reference evidence="10 11" key="1">
    <citation type="submission" date="2013-05" db="EMBL/GenBank/DDBJ databases">
        <title>Genome assembly of Chondromyces apiculatus DSM 436.</title>
        <authorList>
            <person name="Sharma G."/>
            <person name="Khatri I."/>
            <person name="Kaur C."/>
            <person name="Mayilraj S."/>
            <person name="Subramanian S."/>
        </authorList>
    </citation>
    <scope>NUCLEOTIDE SEQUENCE [LARGE SCALE GENOMIC DNA]</scope>
    <source>
        <strain evidence="10 11">DSM 436</strain>
    </source>
</reference>
<keyword evidence="4 8" id="KW-0479">Metal-binding</keyword>
<dbReference type="PANTHER" id="PTHR32057:SF14">
    <property type="entry name" value="PROTEIN ADENYLYLTRANSFERASE SELO, MITOCHONDRIAL"/>
    <property type="match status" value="1"/>
</dbReference>
<evidence type="ECO:0000256" key="6">
    <source>
        <dbReference type="ARBA" id="ARBA00022840"/>
    </source>
</evidence>
<comment type="cofactor">
    <cofactor evidence="8">
        <name>Mg(2+)</name>
        <dbReference type="ChEBI" id="CHEBI:18420"/>
    </cofactor>
    <cofactor evidence="8">
        <name>Mn(2+)</name>
        <dbReference type="ChEBI" id="CHEBI:29035"/>
    </cofactor>
</comment>
<comment type="catalytic activity">
    <reaction evidence="8">
        <text>L-threonyl-[protein] + ATP = 3-O-(5'-adenylyl)-L-threonyl-[protein] + diphosphate</text>
        <dbReference type="Rhea" id="RHEA:54292"/>
        <dbReference type="Rhea" id="RHEA-COMP:11060"/>
        <dbReference type="Rhea" id="RHEA-COMP:13847"/>
        <dbReference type="ChEBI" id="CHEBI:30013"/>
        <dbReference type="ChEBI" id="CHEBI:30616"/>
        <dbReference type="ChEBI" id="CHEBI:33019"/>
        <dbReference type="ChEBI" id="CHEBI:138113"/>
        <dbReference type="EC" id="2.7.7.108"/>
    </reaction>
</comment>
<keyword evidence="3 8" id="KW-0548">Nucleotidyltransferase</keyword>
<keyword evidence="2 8" id="KW-0808">Transferase</keyword>
<keyword evidence="6 8" id="KW-0067">ATP-binding</keyword>
<evidence type="ECO:0000256" key="7">
    <source>
        <dbReference type="ARBA" id="ARBA00022842"/>
    </source>
</evidence>
<dbReference type="HAMAP" id="MF_00692">
    <property type="entry name" value="SelO"/>
    <property type="match status" value="1"/>
</dbReference>
<dbReference type="InterPro" id="IPR003846">
    <property type="entry name" value="SelO"/>
</dbReference>
<feature type="binding site" evidence="8">
    <location>
        <position position="239"/>
    </location>
    <ligand>
        <name>ATP</name>
        <dbReference type="ChEBI" id="CHEBI:30616"/>
    </ligand>
</feature>
<evidence type="ECO:0000256" key="5">
    <source>
        <dbReference type="ARBA" id="ARBA00022741"/>
    </source>
</evidence>
<evidence type="ECO:0000256" key="2">
    <source>
        <dbReference type="ARBA" id="ARBA00022679"/>
    </source>
</evidence>
<comment type="catalytic activity">
    <reaction evidence="8">
        <text>L-seryl-[protein] + UTP = O-(5'-uridylyl)-L-seryl-[protein] + diphosphate</text>
        <dbReference type="Rhea" id="RHEA:64604"/>
        <dbReference type="Rhea" id="RHEA-COMP:9863"/>
        <dbReference type="Rhea" id="RHEA-COMP:16635"/>
        <dbReference type="ChEBI" id="CHEBI:29999"/>
        <dbReference type="ChEBI" id="CHEBI:33019"/>
        <dbReference type="ChEBI" id="CHEBI:46398"/>
        <dbReference type="ChEBI" id="CHEBI:156051"/>
    </reaction>
</comment>
<dbReference type="GO" id="GO:0070733">
    <property type="term" value="F:AMPylase activity"/>
    <property type="evidence" value="ECO:0007669"/>
    <property type="project" value="UniProtKB-EC"/>
</dbReference>
<proteinExistence type="inferred from homology"/>
<evidence type="ECO:0000313" key="10">
    <source>
        <dbReference type="EMBL" id="EYF01044.1"/>
    </source>
</evidence>
<comment type="catalytic activity">
    <reaction evidence="8">
        <text>L-tyrosyl-[protein] + UTP = O-(5'-uridylyl)-L-tyrosyl-[protein] + diphosphate</text>
        <dbReference type="Rhea" id="RHEA:83887"/>
        <dbReference type="Rhea" id="RHEA-COMP:10136"/>
        <dbReference type="Rhea" id="RHEA-COMP:20238"/>
        <dbReference type="ChEBI" id="CHEBI:33019"/>
        <dbReference type="ChEBI" id="CHEBI:46398"/>
        <dbReference type="ChEBI" id="CHEBI:46858"/>
        <dbReference type="ChEBI" id="CHEBI:90602"/>
    </reaction>
</comment>
<dbReference type="eggNOG" id="COG0397">
    <property type="taxonomic scope" value="Bacteria"/>
</dbReference>
<dbReference type="GO" id="GO:0030145">
    <property type="term" value="F:manganese ion binding"/>
    <property type="evidence" value="ECO:0007669"/>
    <property type="project" value="UniProtKB-UniRule"/>
</dbReference>
<dbReference type="GO" id="GO:0005524">
    <property type="term" value="F:ATP binding"/>
    <property type="evidence" value="ECO:0007669"/>
    <property type="project" value="UniProtKB-UniRule"/>
</dbReference>
<name>A0A017SVT7_9BACT</name>
<dbReference type="GO" id="GO:0000287">
    <property type="term" value="F:magnesium ion binding"/>
    <property type="evidence" value="ECO:0007669"/>
    <property type="project" value="UniProtKB-UniRule"/>
</dbReference>
<evidence type="ECO:0000313" key="11">
    <source>
        <dbReference type="Proteomes" id="UP000019678"/>
    </source>
</evidence>
<comment type="caution">
    <text evidence="10">The sequence shown here is derived from an EMBL/GenBank/DDBJ whole genome shotgun (WGS) entry which is preliminary data.</text>
</comment>